<keyword evidence="2" id="KW-0808">Transferase</keyword>
<gene>
    <name evidence="6" type="ORF">RPMA_23610</name>
</gene>
<evidence type="ECO:0000259" key="5">
    <source>
        <dbReference type="Pfam" id="PF13657"/>
    </source>
</evidence>
<dbReference type="InterPro" id="IPR012893">
    <property type="entry name" value="HipA-like_C"/>
</dbReference>
<proteinExistence type="inferred from homology"/>
<name>A0ABX8ADX6_9BRAD</name>
<accession>A0ABX8ADX6</accession>
<evidence type="ECO:0000256" key="2">
    <source>
        <dbReference type="ARBA" id="ARBA00022679"/>
    </source>
</evidence>
<evidence type="ECO:0000313" key="7">
    <source>
        <dbReference type="Proteomes" id="UP000682843"/>
    </source>
</evidence>
<dbReference type="NCBIfam" id="TIGR03071">
    <property type="entry name" value="couple_hipA"/>
    <property type="match status" value="1"/>
</dbReference>
<dbReference type="InterPro" id="IPR017508">
    <property type="entry name" value="HipA_N1"/>
</dbReference>
<dbReference type="PANTHER" id="PTHR37419">
    <property type="entry name" value="SERINE/THREONINE-PROTEIN KINASE TOXIN HIPA"/>
    <property type="match status" value="1"/>
</dbReference>
<dbReference type="PANTHER" id="PTHR37419:SF1">
    <property type="entry name" value="SERINE_THREONINE-PROTEIN KINASE TOXIN HIPA"/>
    <property type="match status" value="1"/>
</dbReference>
<dbReference type="Proteomes" id="UP000682843">
    <property type="component" value="Chromosome"/>
</dbReference>
<feature type="domain" description="HipA-like C-terminal" evidence="4">
    <location>
        <begin position="159"/>
        <end position="397"/>
    </location>
</feature>
<dbReference type="Pfam" id="PF13657">
    <property type="entry name" value="Couple_hipA"/>
    <property type="match status" value="1"/>
</dbReference>
<protein>
    <submittedName>
        <fullName evidence="6">Type II toxin-antitoxin system HipA family toxin</fullName>
    </submittedName>
</protein>
<dbReference type="EMBL" id="CP036498">
    <property type="protein sequence ID" value="QUS41497.1"/>
    <property type="molecule type" value="Genomic_DNA"/>
</dbReference>
<keyword evidence="7" id="KW-1185">Reference proteome</keyword>
<evidence type="ECO:0000256" key="3">
    <source>
        <dbReference type="ARBA" id="ARBA00022777"/>
    </source>
</evidence>
<feature type="domain" description="HipA N-terminal subdomain 1" evidence="5">
    <location>
        <begin position="11"/>
        <end position="111"/>
    </location>
</feature>
<dbReference type="Gene3D" id="1.10.1070.20">
    <property type="match status" value="1"/>
</dbReference>
<evidence type="ECO:0000256" key="1">
    <source>
        <dbReference type="ARBA" id="ARBA00010164"/>
    </source>
</evidence>
<keyword evidence="3" id="KW-0418">Kinase</keyword>
<sequence length="437" mass="48855">MSMPSKNPKILHVLMGGIEIGSLEQLASGRLRLTYADAWLADEATQIPLSMSLPLVSQVHEGKTLESYLWNLLPDNADTLAAWARAYDVSPNSAFALLSKVGEDCAGAVQFVSDEWMEKNVNSPGDVEWLDTAEVAQRLKRLREDRTSTGRDAGDKGHFSLAGAQPKMALLFEDERWGVPSGRRATTHILKPPMPHLQGTTENEHACLRLAARLGLVVADSRVGHFENETAIVVTRYDRERGQDGIVRRYHQEDMCQALGVHPSIKYENLGGPGAEAIARKVLVHDAEPQRALRSFAEALALNFLILGTDAHAKNFSVVHLSGRKTFFAPLYDILSYDPYVADDHEDRRLKMAMKIGGYYQFREVLPRHWERQAKAMRFDPAEMLGIVADLAARIPDEFAVVRTECRQDGLQHPVLDTMLDRFNVRCKSVKAQYAVQ</sequence>
<organism evidence="6 7">
    <name type="scientific">Tardiphaga alba</name>
    <dbReference type="NCBI Taxonomy" id="340268"/>
    <lineage>
        <taxon>Bacteria</taxon>
        <taxon>Pseudomonadati</taxon>
        <taxon>Pseudomonadota</taxon>
        <taxon>Alphaproteobacteria</taxon>
        <taxon>Hyphomicrobiales</taxon>
        <taxon>Nitrobacteraceae</taxon>
        <taxon>Tardiphaga</taxon>
    </lineage>
</organism>
<reference evidence="6 7" key="1">
    <citation type="submission" date="2019-02" db="EMBL/GenBank/DDBJ databases">
        <title>Emended description of the genus Rhodopseudomonas and description of Rhodopseudomonas albus sp. nov., a non-phototrophic, heavy-metal-tolerant bacterium isolated from garden soil.</title>
        <authorList>
            <person name="Bao Z."/>
            <person name="Cao W.W."/>
            <person name="Sato Y."/>
            <person name="Nishizawa T."/>
            <person name="Zhao J."/>
            <person name="Guo Y."/>
            <person name="Ohta H."/>
        </authorList>
    </citation>
    <scope>NUCLEOTIDE SEQUENCE [LARGE SCALE GENOMIC DNA]</scope>
    <source>
        <strain evidence="6 7">SK50-23</strain>
    </source>
</reference>
<dbReference type="CDD" id="cd17808">
    <property type="entry name" value="HipA_Ec_like"/>
    <property type="match status" value="1"/>
</dbReference>
<dbReference type="InterPro" id="IPR052028">
    <property type="entry name" value="HipA_Ser/Thr_kinase"/>
</dbReference>
<comment type="similarity">
    <text evidence="1">Belongs to the HipA Ser/Thr kinase family.</text>
</comment>
<dbReference type="Pfam" id="PF07804">
    <property type="entry name" value="HipA_C"/>
    <property type="match status" value="1"/>
</dbReference>
<evidence type="ECO:0000259" key="4">
    <source>
        <dbReference type="Pfam" id="PF07804"/>
    </source>
</evidence>
<evidence type="ECO:0000313" key="6">
    <source>
        <dbReference type="EMBL" id="QUS41497.1"/>
    </source>
</evidence>